<evidence type="ECO:0008006" key="3">
    <source>
        <dbReference type="Google" id="ProtNLM"/>
    </source>
</evidence>
<evidence type="ECO:0000313" key="1">
    <source>
        <dbReference type="EMBL" id="MFC5821440.1"/>
    </source>
</evidence>
<accession>A0ABW1C9J0</accession>
<organism evidence="1 2">
    <name type="scientific">Nonomuraea harbinensis</name>
    <dbReference type="NCBI Taxonomy" id="1286938"/>
    <lineage>
        <taxon>Bacteria</taxon>
        <taxon>Bacillati</taxon>
        <taxon>Actinomycetota</taxon>
        <taxon>Actinomycetes</taxon>
        <taxon>Streptosporangiales</taxon>
        <taxon>Streptosporangiaceae</taxon>
        <taxon>Nonomuraea</taxon>
    </lineage>
</organism>
<dbReference type="RefSeq" id="WP_219548861.1">
    <property type="nucleotide sequence ID" value="NZ_JAHKRN010000043.1"/>
</dbReference>
<gene>
    <name evidence="1" type="ORF">ACFPUY_40685</name>
</gene>
<proteinExistence type="predicted"/>
<protein>
    <recommendedName>
        <fullName evidence="3">DUF559 domain-containing protein</fullName>
    </recommendedName>
</protein>
<dbReference type="EMBL" id="JBHSNW010000034">
    <property type="protein sequence ID" value="MFC5821440.1"/>
    <property type="molecule type" value="Genomic_DNA"/>
</dbReference>
<reference evidence="2" key="1">
    <citation type="journal article" date="2019" name="Int. J. Syst. Evol. Microbiol.">
        <title>The Global Catalogue of Microorganisms (GCM) 10K type strain sequencing project: providing services to taxonomists for standard genome sequencing and annotation.</title>
        <authorList>
            <consortium name="The Broad Institute Genomics Platform"/>
            <consortium name="The Broad Institute Genome Sequencing Center for Infectious Disease"/>
            <person name="Wu L."/>
            <person name="Ma J."/>
        </authorList>
    </citation>
    <scope>NUCLEOTIDE SEQUENCE [LARGE SCALE GENOMIC DNA]</scope>
    <source>
        <strain evidence="2">CGMCC 4.7106</strain>
    </source>
</reference>
<name>A0ABW1C9J0_9ACTN</name>
<evidence type="ECO:0000313" key="2">
    <source>
        <dbReference type="Proteomes" id="UP001596096"/>
    </source>
</evidence>
<keyword evidence="2" id="KW-1185">Reference proteome</keyword>
<sequence>MGESPARALKREKTMLLVRARRVTRALPHAVVCRATAARVWGVEVLHSPGAGQPLELIIPEGLEIPGCVTHAGVLPAADVTLHHGIRVTTPARTAFDCAHWLPRAEAVVVLDQLLRRGVDLGPLWHRTLSGRARDVLTLADRRAASPRESLLRMMLADCGLPRPAPQLRVTLPGDRHACLDLGWEAYKVAVEYDGREHHTTPADRRHDESRREELRGLGWRIVVAGPDVIPGRAADLLEAVANALIERGWQPGPEGMVRILARIRATRRPRTSRRGRSYG</sequence>
<comment type="caution">
    <text evidence="1">The sequence shown here is derived from an EMBL/GenBank/DDBJ whole genome shotgun (WGS) entry which is preliminary data.</text>
</comment>
<dbReference type="Proteomes" id="UP001596096">
    <property type="component" value="Unassembled WGS sequence"/>
</dbReference>